<dbReference type="GO" id="GO:0015031">
    <property type="term" value="P:protein transport"/>
    <property type="evidence" value="ECO:0007669"/>
    <property type="project" value="UniProtKB-KW"/>
</dbReference>
<evidence type="ECO:0000259" key="8">
    <source>
        <dbReference type="PROSITE" id="PS50195"/>
    </source>
</evidence>
<accession>A0AAD9R5Y0</accession>
<reference evidence="9" key="1">
    <citation type="journal article" date="2023" name="G3 (Bethesda)">
        <title>Whole genome assembly and annotation of the endangered Caribbean coral Acropora cervicornis.</title>
        <authorList>
            <person name="Selwyn J.D."/>
            <person name="Vollmer S.V."/>
        </authorList>
    </citation>
    <scope>NUCLEOTIDE SEQUENCE</scope>
    <source>
        <strain evidence="9">K2</strain>
    </source>
</reference>
<comment type="caution">
    <text evidence="9">The sequence shown here is derived from an EMBL/GenBank/DDBJ whole genome shotgun (WGS) entry which is preliminary data.</text>
</comment>
<evidence type="ECO:0000256" key="2">
    <source>
        <dbReference type="ARBA" id="ARBA00010883"/>
    </source>
</evidence>
<dbReference type="PANTHER" id="PTHR15813">
    <property type="entry name" value="SORTING NEXIN-22 AND 24"/>
    <property type="match status" value="1"/>
</dbReference>
<keyword evidence="7" id="KW-0968">Cytoplasmic vesicle</keyword>
<name>A0AAD9R5Y0_ACRCE</name>
<dbReference type="InterPro" id="IPR001683">
    <property type="entry name" value="PX_dom"/>
</dbReference>
<reference evidence="9" key="2">
    <citation type="journal article" date="2023" name="Science">
        <title>Genomic signatures of disease resistance in endangered staghorn corals.</title>
        <authorList>
            <person name="Vollmer S.V."/>
            <person name="Selwyn J.D."/>
            <person name="Despard B.A."/>
            <person name="Roesel C.L."/>
        </authorList>
    </citation>
    <scope>NUCLEOTIDE SEQUENCE</scope>
    <source>
        <strain evidence="9">K2</strain>
    </source>
</reference>
<dbReference type="PROSITE" id="PS50195">
    <property type="entry name" value="PX"/>
    <property type="match status" value="1"/>
</dbReference>
<evidence type="ECO:0000256" key="1">
    <source>
        <dbReference type="ARBA" id="ARBA00004180"/>
    </source>
</evidence>
<keyword evidence="6" id="KW-0472">Membrane</keyword>
<dbReference type="Proteomes" id="UP001249851">
    <property type="component" value="Unassembled WGS sequence"/>
</dbReference>
<keyword evidence="10" id="KW-1185">Reference proteome</keyword>
<evidence type="ECO:0000256" key="7">
    <source>
        <dbReference type="ARBA" id="ARBA00023329"/>
    </source>
</evidence>
<dbReference type="PANTHER" id="PTHR15813:SF9">
    <property type="entry name" value="PX DOMAIN-CONTAINING PROTEIN"/>
    <property type="match status" value="1"/>
</dbReference>
<dbReference type="AlphaFoldDB" id="A0AAD9R5Y0"/>
<dbReference type="GO" id="GO:1901981">
    <property type="term" value="F:phosphatidylinositol phosphate binding"/>
    <property type="evidence" value="ECO:0007669"/>
    <property type="project" value="TreeGrafter"/>
</dbReference>
<dbReference type="Pfam" id="PF00787">
    <property type="entry name" value="PX"/>
    <property type="match status" value="1"/>
</dbReference>
<dbReference type="InterPro" id="IPR036871">
    <property type="entry name" value="PX_dom_sf"/>
</dbReference>
<keyword evidence="4" id="KW-0653">Protein transport</keyword>
<evidence type="ECO:0000256" key="4">
    <source>
        <dbReference type="ARBA" id="ARBA00022927"/>
    </source>
</evidence>
<evidence type="ECO:0000313" key="9">
    <source>
        <dbReference type="EMBL" id="KAK2573675.1"/>
    </source>
</evidence>
<feature type="domain" description="PX" evidence="8">
    <location>
        <begin position="1"/>
        <end position="111"/>
    </location>
</feature>
<dbReference type="InterPro" id="IPR052467">
    <property type="entry name" value="Sorting_nexin_PX-domain"/>
</dbReference>
<proteinExistence type="inferred from homology"/>
<dbReference type="EMBL" id="JARQWQ010000002">
    <property type="protein sequence ID" value="KAK2573675.1"/>
    <property type="molecule type" value="Genomic_DNA"/>
</dbReference>
<dbReference type="SUPFAM" id="SSF64268">
    <property type="entry name" value="PX domain"/>
    <property type="match status" value="1"/>
</dbReference>
<evidence type="ECO:0000313" key="10">
    <source>
        <dbReference type="Proteomes" id="UP001249851"/>
    </source>
</evidence>
<sequence length="190" mass="21867">MVSVCIPSFRKVKDEGYFVYEIHVTKPTGRQLMLERRFREFNEFHKQITKTVNNPPHFPSWNPPRPLNTNSRFLESRRGALEQYLNDILALISVNEVLDLLNGFLDTQLIQRGAQNFNSSRTSSIEEIDGYGYQGPILSHQPVVCYIYDPFFDGNISTNPLPNIVLQGTLEGLYGTHFQEEQLDSRGVTR</sequence>
<keyword evidence="5" id="KW-0446">Lipid-binding</keyword>
<dbReference type="GO" id="GO:0030659">
    <property type="term" value="C:cytoplasmic vesicle membrane"/>
    <property type="evidence" value="ECO:0007669"/>
    <property type="project" value="UniProtKB-SubCell"/>
</dbReference>
<gene>
    <name evidence="9" type="ORF">P5673_001358</name>
</gene>
<evidence type="ECO:0000256" key="3">
    <source>
        <dbReference type="ARBA" id="ARBA00022448"/>
    </source>
</evidence>
<comment type="subcellular location">
    <subcellularLocation>
        <location evidence="1">Cytoplasmic vesicle membrane</location>
        <topology evidence="1">Peripheral membrane protein</topology>
        <orientation evidence="1">Cytoplasmic side</orientation>
    </subcellularLocation>
</comment>
<comment type="similarity">
    <text evidence="2">Belongs to the sorting nexin family.</text>
</comment>
<dbReference type="Gene3D" id="3.30.1520.10">
    <property type="entry name" value="Phox-like domain"/>
    <property type="match status" value="1"/>
</dbReference>
<organism evidence="9 10">
    <name type="scientific">Acropora cervicornis</name>
    <name type="common">Staghorn coral</name>
    <dbReference type="NCBI Taxonomy" id="6130"/>
    <lineage>
        <taxon>Eukaryota</taxon>
        <taxon>Metazoa</taxon>
        <taxon>Cnidaria</taxon>
        <taxon>Anthozoa</taxon>
        <taxon>Hexacorallia</taxon>
        <taxon>Scleractinia</taxon>
        <taxon>Astrocoeniina</taxon>
        <taxon>Acroporidae</taxon>
        <taxon>Acropora</taxon>
    </lineage>
</organism>
<evidence type="ECO:0000256" key="6">
    <source>
        <dbReference type="ARBA" id="ARBA00023136"/>
    </source>
</evidence>
<protein>
    <submittedName>
        <fullName evidence="9">Sorting nexin-24</fullName>
    </submittedName>
</protein>
<keyword evidence="3" id="KW-0813">Transport</keyword>
<evidence type="ECO:0000256" key="5">
    <source>
        <dbReference type="ARBA" id="ARBA00023121"/>
    </source>
</evidence>